<reference evidence="5" key="1">
    <citation type="submission" date="2023-10" db="EMBL/GenBank/DDBJ databases">
        <authorList>
            <person name="Chen Y."/>
            <person name="Shah S."/>
            <person name="Dougan E. K."/>
            <person name="Thang M."/>
            <person name="Chan C."/>
        </authorList>
    </citation>
    <scope>NUCLEOTIDE SEQUENCE [LARGE SCALE GENOMIC DNA]</scope>
</reference>
<dbReference type="SUPFAM" id="SSF50044">
    <property type="entry name" value="SH3-domain"/>
    <property type="match status" value="2"/>
</dbReference>
<evidence type="ECO:0000313" key="6">
    <source>
        <dbReference type="Proteomes" id="UP001189429"/>
    </source>
</evidence>
<proteinExistence type="predicted"/>
<feature type="domain" description="SH3" evidence="4">
    <location>
        <begin position="203"/>
        <end position="269"/>
    </location>
</feature>
<organism evidence="5 6">
    <name type="scientific">Prorocentrum cordatum</name>
    <dbReference type="NCBI Taxonomy" id="2364126"/>
    <lineage>
        <taxon>Eukaryota</taxon>
        <taxon>Sar</taxon>
        <taxon>Alveolata</taxon>
        <taxon>Dinophyceae</taxon>
        <taxon>Prorocentrales</taxon>
        <taxon>Prorocentraceae</taxon>
        <taxon>Prorocentrum</taxon>
    </lineage>
</organism>
<evidence type="ECO:0000313" key="5">
    <source>
        <dbReference type="EMBL" id="CAK0848039.1"/>
    </source>
</evidence>
<dbReference type="CDD" id="cd00174">
    <property type="entry name" value="SH3"/>
    <property type="match status" value="1"/>
</dbReference>
<dbReference type="Pfam" id="PF07653">
    <property type="entry name" value="SH3_2"/>
    <property type="match status" value="1"/>
</dbReference>
<dbReference type="SMART" id="SM00326">
    <property type="entry name" value="SH3"/>
    <property type="match status" value="2"/>
</dbReference>
<evidence type="ECO:0000256" key="2">
    <source>
        <dbReference type="PROSITE-ProRule" id="PRU00192"/>
    </source>
</evidence>
<dbReference type="EMBL" id="CAUYUJ010014949">
    <property type="protein sequence ID" value="CAK0848039.1"/>
    <property type="molecule type" value="Genomic_DNA"/>
</dbReference>
<evidence type="ECO:0000256" key="1">
    <source>
        <dbReference type="ARBA" id="ARBA00022443"/>
    </source>
</evidence>
<dbReference type="PROSITE" id="PS50002">
    <property type="entry name" value="SH3"/>
    <property type="match status" value="1"/>
</dbReference>
<dbReference type="Proteomes" id="UP001189429">
    <property type="component" value="Unassembled WGS sequence"/>
</dbReference>
<dbReference type="Gene3D" id="2.30.30.40">
    <property type="entry name" value="SH3 Domains"/>
    <property type="match status" value="2"/>
</dbReference>
<evidence type="ECO:0000259" key="4">
    <source>
        <dbReference type="PROSITE" id="PS50002"/>
    </source>
</evidence>
<protein>
    <recommendedName>
        <fullName evidence="4">SH3 domain-containing protein</fullName>
    </recommendedName>
</protein>
<accession>A0ABN9TQ25</accession>
<gene>
    <name evidence="5" type="ORF">PCOR1329_LOCUS41094</name>
</gene>
<comment type="caution">
    <text evidence="5">The sequence shown here is derived from an EMBL/GenBank/DDBJ whole genome shotgun (WGS) entry which is preliminary data.</text>
</comment>
<keyword evidence="6" id="KW-1185">Reference proteome</keyword>
<dbReference type="InterPro" id="IPR001452">
    <property type="entry name" value="SH3_domain"/>
</dbReference>
<sequence length="269" mass="27686">MADYYGQDPVQDAAAAAAAAAGYAQPGYGAPAPYGAQFPGMPYGPQFPGMPLQYPPQPYYGQQHYVAAAPQPMAFAEAAPMPGATAPVAVAGVAAPAPGAAQQAQQALAQPAQQAGAAAQPLPSAAAQPQPGTAGPAAAAGEGQLHLTTHDWEPDQPGQLWVTRGTLVTVSFRAEHGWVYAGTVQLGSSKPASEGWVPQAVVKRVSLCRVIVDWPAEGANTLGVTRGEIIAVSKEADRGWVYGERLGPKQLDGPSEGWLPKKALECMQT</sequence>
<feature type="region of interest" description="Disordered" evidence="3">
    <location>
        <begin position="104"/>
        <end position="140"/>
    </location>
</feature>
<keyword evidence="1 2" id="KW-0728">SH3 domain</keyword>
<name>A0ABN9TQ25_9DINO</name>
<dbReference type="InterPro" id="IPR036028">
    <property type="entry name" value="SH3-like_dom_sf"/>
</dbReference>
<evidence type="ECO:0000256" key="3">
    <source>
        <dbReference type="SAM" id="MobiDB-lite"/>
    </source>
</evidence>